<dbReference type="PANTHER" id="PTHR22893">
    <property type="entry name" value="NADH OXIDOREDUCTASE-RELATED"/>
    <property type="match status" value="1"/>
</dbReference>
<sequence>MTTADDDVLFRPLQVGDLTLRNRIVMAPLTRARAPGRVPNEMMAEYYAQRASAGLIISEATAISAQGYGWHDAPGIYTDEHVAGWQKTTDRVHEAGGRIFLQLWHMGRISHPDYHGGRPPVAPSPIAAPGEAHVPTGKKPFTIPHELTIPEIAQIVGDYAEATRRARDAGFDGVEIHGANGYLIDQFLRTASNQRTDAYGGSIPNRMRFLLEVVAAVTDDWSPQRTGLRLSPTMNGYGMEDENPVGLYRQVAEALSPLGLAYLHTAESIRPGRIYNPDAERITPTIRQHYDGVLITNGGYDKQTATEAIESGAADAIAFGQSFIANPDLPKRFHLNAPLNTPEVATYYSPGSHGYIDYPALAD</sequence>
<organism evidence="5 6">
    <name type="scientific">Bremerella cremea</name>
    <dbReference type="NCBI Taxonomy" id="1031537"/>
    <lineage>
        <taxon>Bacteria</taxon>
        <taxon>Pseudomonadati</taxon>
        <taxon>Planctomycetota</taxon>
        <taxon>Planctomycetia</taxon>
        <taxon>Pirellulales</taxon>
        <taxon>Pirellulaceae</taxon>
        <taxon>Bremerella</taxon>
    </lineage>
</organism>
<dbReference type="InterPro" id="IPR001155">
    <property type="entry name" value="OxRdtase_FMN_N"/>
</dbReference>
<comment type="caution">
    <text evidence="5">The sequence shown here is derived from an EMBL/GenBank/DDBJ whole genome shotgun (WGS) entry which is preliminary data.</text>
</comment>
<evidence type="ECO:0000256" key="1">
    <source>
        <dbReference type="ARBA" id="ARBA00001917"/>
    </source>
</evidence>
<dbReference type="Gene3D" id="3.20.20.70">
    <property type="entry name" value="Aldolase class I"/>
    <property type="match status" value="1"/>
</dbReference>
<comment type="cofactor">
    <cofactor evidence="1">
        <name>FMN</name>
        <dbReference type="ChEBI" id="CHEBI:58210"/>
    </cofactor>
</comment>
<dbReference type="InterPro" id="IPR013785">
    <property type="entry name" value="Aldolase_TIM"/>
</dbReference>
<dbReference type="GO" id="GO:0010181">
    <property type="term" value="F:FMN binding"/>
    <property type="evidence" value="ECO:0007669"/>
    <property type="project" value="InterPro"/>
</dbReference>
<feature type="domain" description="NADH:flavin oxidoreductase/NADH oxidase N-terminal" evidence="4">
    <location>
        <begin position="9"/>
        <end position="338"/>
    </location>
</feature>
<evidence type="ECO:0000259" key="4">
    <source>
        <dbReference type="Pfam" id="PF00724"/>
    </source>
</evidence>
<comment type="similarity">
    <text evidence="2">Belongs to the NADH:flavin oxidoreductase/NADH oxidase family.</text>
</comment>
<dbReference type="RefSeq" id="WP_114367685.1">
    <property type="nucleotide sequence ID" value="NZ_QPEX01000010.1"/>
</dbReference>
<dbReference type="GO" id="GO:0016628">
    <property type="term" value="F:oxidoreductase activity, acting on the CH-CH group of donors, NAD or NADP as acceptor"/>
    <property type="evidence" value="ECO:0007669"/>
    <property type="project" value="UniProtKB-ARBA"/>
</dbReference>
<dbReference type="CDD" id="cd02933">
    <property type="entry name" value="OYE_like_FMN"/>
    <property type="match status" value="1"/>
</dbReference>
<dbReference type="FunFam" id="3.20.20.70:FF:000059">
    <property type="entry name" value="N-ethylmaleimide reductase, FMN-linked"/>
    <property type="match status" value="1"/>
</dbReference>
<dbReference type="InterPro" id="IPR045247">
    <property type="entry name" value="Oye-like"/>
</dbReference>
<keyword evidence="3" id="KW-0560">Oxidoreductase</keyword>
<dbReference type="EMBL" id="QPEX01000010">
    <property type="protein sequence ID" value="RCS54620.1"/>
    <property type="molecule type" value="Genomic_DNA"/>
</dbReference>
<dbReference type="Proteomes" id="UP000253562">
    <property type="component" value="Unassembled WGS sequence"/>
</dbReference>
<evidence type="ECO:0000313" key="5">
    <source>
        <dbReference type="EMBL" id="RCS54620.1"/>
    </source>
</evidence>
<proteinExistence type="inferred from homology"/>
<protein>
    <submittedName>
        <fullName evidence="5">Alkene reductase</fullName>
    </submittedName>
</protein>
<evidence type="ECO:0000313" key="6">
    <source>
        <dbReference type="Proteomes" id="UP000253562"/>
    </source>
</evidence>
<dbReference type="SUPFAM" id="SSF51395">
    <property type="entry name" value="FMN-linked oxidoreductases"/>
    <property type="match status" value="1"/>
</dbReference>
<dbReference type="Pfam" id="PF00724">
    <property type="entry name" value="Oxidored_FMN"/>
    <property type="match status" value="1"/>
</dbReference>
<evidence type="ECO:0000256" key="2">
    <source>
        <dbReference type="ARBA" id="ARBA00005979"/>
    </source>
</evidence>
<dbReference type="OrthoDB" id="9772736at2"/>
<gene>
    <name evidence="5" type="ORF">DTL42_05660</name>
</gene>
<dbReference type="AlphaFoldDB" id="A0A368KW15"/>
<dbReference type="PANTHER" id="PTHR22893:SF91">
    <property type="entry name" value="NADPH DEHYDROGENASE 2-RELATED"/>
    <property type="match status" value="1"/>
</dbReference>
<evidence type="ECO:0000256" key="3">
    <source>
        <dbReference type="ARBA" id="ARBA00023002"/>
    </source>
</evidence>
<name>A0A368KW15_9BACT</name>
<accession>A0A368KW15</accession>
<dbReference type="GO" id="GO:0005829">
    <property type="term" value="C:cytosol"/>
    <property type="evidence" value="ECO:0007669"/>
    <property type="project" value="UniProtKB-ARBA"/>
</dbReference>
<reference evidence="5 6" key="1">
    <citation type="submission" date="2018-07" db="EMBL/GenBank/DDBJ databases">
        <title>Comparative genomes isolates from brazilian mangrove.</title>
        <authorList>
            <person name="De Araujo J.E."/>
            <person name="Taketani R.G."/>
            <person name="Silva M.C.P."/>
            <person name="Lourenco M.V."/>
            <person name="Oliveira V.M."/>
            <person name="Andreote F.D."/>
        </authorList>
    </citation>
    <scope>NUCLEOTIDE SEQUENCE [LARGE SCALE GENOMIC DNA]</scope>
    <source>
        <strain evidence="5 6">HEX PRIS-MGV</strain>
    </source>
</reference>